<dbReference type="SUPFAM" id="SSF48498">
    <property type="entry name" value="Tetracyclin repressor-like, C-terminal domain"/>
    <property type="match status" value="1"/>
</dbReference>
<dbReference type="EMBL" id="WHJH01000041">
    <property type="protein sequence ID" value="NHZ92165.1"/>
    <property type="molecule type" value="Genomic_DNA"/>
</dbReference>
<evidence type="ECO:0000256" key="1">
    <source>
        <dbReference type="ARBA" id="ARBA00023015"/>
    </source>
</evidence>
<evidence type="ECO:0000313" key="7">
    <source>
        <dbReference type="Proteomes" id="UP000609726"/>
    </source>
</evidence>
<dbReference type="Proteomes" id="UP000609726">
    <property type="component" value="Unassembled WGS sequence"/>
</dbReference>
<dbReference type="Gene3D" id="1.10.357.10">
    <property type="entry name" value="Tetracycline Repressor, domain 2"/>
    <property type="match status" value="1"/>
</dbReference>
<evidence type="ECO:0000256" key="2">
    <source>
        <dbReference type="ARBA" id="ARBA00023125"/>
    </source>
</evidence>
<proteinExistence type="predicted"/>
<reference evidence="6 7" key="1">
    <citation type="submission" date="2019-10" db="EMBL/GenBank/DDBJ databases">
        <title>Taxonomy of Antarctic Massilia spp.: description of Massilia rubra sp. nov., Massilia aquatica sp. nov., Massilia mucilaginosa sp. nov., Massilia frigida sp. nov. isolated from streams, lakes and regoliths.</title>
        <authorList>
            <person name="Holochova P."/>
            <person name="Sedlacek I."/>
            <person name="Kralova S."/>
            <person name="Maslanova I."/>
            <person name="Busse H.-J."/>
            <person name="Stankova E."/>
            <person name="Vrbovska V."/>
            <person name="Kovarovic V."/>
            <person name="Bartak M."/>
            <person name="Svec P."/>
            <person name="Pantucek R."/>
        </authorList>
    </citation>
    <scope>NUCLEOTIDE SEQUENCE [LARGE SCALE GENOMIC DNA]</scope>
    <source>
        <strain evidence="6 7">CCM 8733</strain>
    </source>
</reference>
<evidence type="ECO:0000259" key="5">
    <source>
        <dbReference type="Pfam" id="PF21993"/>
    </source>
</evidence>
<accession>A0ABX0NZR9</accession>
<dbReference type="Pfam" id="PF00440">
    <property type="entry name" value="TetR_N"/>
    <property type="match status" value="1"/>
</dbReference>
<dbReference type="SUPFAM" id="SSF46689">
    <property type="entry name" value="Homeodomain-like"/>
    <property type="match status" value="1"/>
</dbReference>
<organism evidence="6 7">
    <name type="scientific">Massilia mucilaginosa</name>
    <dbReference type="NCBI Taxonomy" id="2609282"/>
    <lineage>
        <taxon>Bacteria</taxon>
        <taxon>Pseudomonadati</taxon>
        <taxon>Pseudomonadota</taxon>
        <taxon>Betaproteobacteria</taxon>
        <taxon>Burkholderiales</taxon>
        <taxon>Oxalobacteraceae</taxon>
        <taxon>Telluria group</taxon>
        <taxon>Massilia</taxon>
    </lineage>
</organism>
<dbReference type="InterPro" id="IPR001647">
    <property type="entry name" value="HTH_TetR"/>
</dbReference>
<keyword evidence="2" id="KW-0238">DNA-binding</keyword>
<feature type="domain" description="Transcriptional regulator LmrA/YxaF-like C-terminal" evidence="5">
    <location>
        <begin position="79"/>
        <end position="180"/>
    </location>
</feature>
<dbReference type="InterPro" id="IPR009057">
    <property type="entry name" value="Homeodomain-like_sf"/>
</dbReference>
<keyword evidence="7" id="KW-1185">Reference proteome</keyword>
<dbReference type="InterPro" id="IPR036271">
    <property type="entry name" value="Tet_transcr_reg_TetR-rel_C_sf"/>
</dbReference>
<dbReference type="RefSeq" id="WP_166880807.1">
    <property type="nucleotide sequence ID" value="NZ_WHJH01000041.1"/>
</dbReference>
<keyword evidence="1" id="KW-0805">Transcription regulation</keyword>
<evidence type="ECO:0000256" key="3">
    <source>
        <dbReference type="ARBA" id="ARBA00023163"/>
    </source>
</evidence>
<protein>
    <submittedName>
        <fullName evidence="6">TetR family transcriptional regulator</fullName>
    </submittedName>
</protein>
<sequence>MKPSDAKQRLIGAMIDALQRRGLHGSGLTELLAAADAPKGVLYHHFPGGKTELAVAAIEATIARLCDSMEASMAASGDPGAALMIWINGAQKRLDASHYERGCPLATIALETTADDVAIRAALAKGFAALRERIANSLTQAGYDAAGAHATAALLLAAYEGGLLQARVAGTPEPMALVSAALLTYLKLQRPKEPDHE</sequence>
<evidence type="ECO:0000313" key="6">
    <source>
        <dbReference type="EMBL" id="NHZ92165.1"/>
    </source>
</evidence>
<name>A0ABX0NZR9_9BURK</name>
<feature type="domain" description="HTH tetR-type" evidence="4">
    <location>
        <begin position="17"/>
        <end position="56"/>
    </location>
</feature>
<keyword evidence="3" id="KW-0804">Transcription</keyword>
<dbReference type="PANTHER" id="PTHR47506:SF3">
    <property type="entry name" value="HTH-TYPE TRANSCRIPTIONAL REGULATOR LMRA"/>
    <property type="match status" value="1"/>
</dbReference>
<dbReference type="PANTHER" id="PTHR47506">
    <property type="entry name" value="TRANSCRIPTIONAL REGULATORY PROTEIN"/>
    <property type="match status" value="1"/>
</dbReference>
<gene>
    <name evidence="6" type="ORF">F2P45_24625</name>
</gene>
<dbReference type="InterPro" id="IPR054156">
    <property type="entry name" value="YxaF_TetR_C"/>
</dbReference>
<evidence type="ECO:0000259" key="4">
    <source>
        <dbReference type="Pfam" id="PF00440"/>
    </source>
</evidence>
<dbReference type="Pfam" id="PF21993">
    <property type="entry name" value="TetR_C_13_2"/>
    <property type="match status" value="1"/>
</dbReference>
<comment type="caution">
    <text evidence="6">The sequence shown here is derived from an EMBL/GenBank/DDBJ whole genome shotgun (WGS) entry which is preliminary data.</text>
</comment>